<dbReference type="InParanoid" id="G1SFH3"/>
<protein>
    <submittedName>
        <fullName evidence="1">Neuromedin S</fullName>
    </submittedName>
</protein>
<evidence type="ECO:0000313" key="1">
    <source>
        <dbReference type="Ensembl" id="ENSOCUP00000001257.3"/>
    </source>
</evidence>
<dbReference type="AlphaFoldDB" id="G1SFH3"/>
<dbReference type="STRING" id="9986.ENSOCUP00000001257"/>
<dbReference type="PANTHER" id="PTHR32414:SF2">
    <property type="entry name" value="NEUROMEDIN-S"/>
    <property type="match status" value="1"/>
</dbReference>
<gene>
    <name evidence="1" type="primary">NMS</name>
</gene>
<accession>G1SFH3</accession>
<reference evidence="1" key="3">
    <citation type="submission" date="2025-09" db="UniProtKB">
        <authorList>
            <consortium name="Ensembl"/>
        </authorList>
    </citation>
    <scope>IDENTIFICATION</scope>
    <source>
        <strain evidence="1">Thorbecke</strain>
    </source>
</reference>
<proteinExistence type="predicted"/>
<dbReference type="GeneTree" id="ENSGT00510000049213"/>
<sequence length="153" mass="17519">MKSLPHSPPALAIYCLCVLQIPSPGFPQPLACHLDDLDTVQLEQLAYCLRQWAILSSQRKDNQDIYKRFLFHYSRAQEPTNPVKAGFLPVHPLLRLAAKIARRRMKTVLQRDSRAAAVGFIKKDHAATLGRPFFLYRPRNGRSIKDKAQTERQ</sequence>
<organism evidence="1 2">
    <name type="scientific">Oryctolagus cuniculus</name>
    <name type="common">Rabbit</name>
    <dbReference type="NCBI Taxonomy" id="9986"/>
    <lineage>
        <taxon>Eukaryota</taxon>
        <taxon>Metazoa</taxon>
        <taxon>Chordata</taxon>
        <taxon>Craniata</taxon>
        <taxon>Vertebrata</taxon>
        <taxon>Euteleostomi</taxon>
        <taxon>Mammalia</taxon>
        <taxon>Eutheria</taxon>
        <taxon>Euarchontoglires</taxon>
        <taxon>Glires</taxon>
        <taxon>Lagomorpha</taxon>
        <taxon>Leporidae</taxon>
        <taxon>Oryctolagus</taxon>
    </lineage>
</organism>
<dbReference type="FunCoup" id="G1SFH3">
    <property type="interactions" value="1"/>
</dbReference>
<dbReference type="PaxDb" id="9986-ENSOCUP00000001257"/>
<dbReference type="HOGENOM" id="CLU_090356_1_0_1"/>
<dbReference type="eggNOG" id="ENOG502SB16">
    <property type="taxonomic scope" value="Eukaryota"/>
</dbReference>
<dbReference type="Bgee" id="ENSOCUG00000001463">
    <property type="expression patterns" value="Expressed in smooth muscle tissue and 4 other cell types or tissues"/>
</dbReference>
<reference evidence="1" key="2">
    <citation type="submission" date="2025-08" db="UniProtKB">
        <authorList>
            <consortium name="Ensembl"/>
        </authorList>
    </citation>
    <scope>IDENTIFICATION</scope>
    <source>
        <strain evidence="1">Thorbecke</strain>
    </source>
</reference>
<name>G1SFH3_RABIT</name>
<keyword evidence="2" id="KW-1185">Reference proteome</keyword>
<dbReference type="PANTHER" id="PTHR32414">
    <property type="entry name" value="NEUROMEDIN-S"/>
    <property type="match status" value="1"/>
</dbReference>
<dbReference type="EMBL" id="AAGW02007504">
    <property type="status" value="NOT_ANNOTATED_CDS"/>
    <property type="molecule type" value="Genomic_DNA"/>
</dbReference>
<evidence type="ECO:0000313" key="2">
    <source>
        <dbReference type="Proteomes" id="UP000001811"/>
    </source>
</evidence>
<dbReference type="Ensembl" id="ENSOCUT00000001462.3">
    <property type="protein sequence ID" value="ENSOCUP00000001257.3"/>
    <property type="gene ID" value="ENSOCUG00000001463.3"/>
</dbReference>
<dbReference type="Proteomes" id="UP000001811">
    <property type="component" value="Chromosome 2"/>
</dbReference>
<dbReference type="InterPro" id="IPR043253">
    <property type="entry name" value="NmS"/>
</dbReference>
<reference evidence="1 2" key="1">
    <citation type="journal article" date="2011" name="Nature">
        <title>A high-resolution map of human evolutionary constraint using 29 mammals.</title>
        <authorList>
            <person name="Lindblad-Toh K."/>
            <person name="Garber M."/>
            <person name="Zuk O."/>
            <person name="Lin M.F."/>
            <person name="Parker B.J."/>
            <person name="Washietl S."/>
            <person name="Kheradpour P."/>
            <person name="Ernst J."/>
            <person name="Jordan G."/>
            <person name="Mauceli E."/>
            <person name="Ward L.D."/>
            <person name="Lowe C.B."/>
            <person name="Holloway A.K."/>
            <person name="Clamp M."/>
            <person name="Gnerre S."/>
            <person name="Alfoldi J."/>
            <person name="Beal K."/>
            <person name="Chang J."/>
            <person name="Clawson H."/>
            <person name="Cuff J."/>
            <person name="Di Palma F."/>
            <person name="Fitzgerald S."/>
            <person name="Flicek P."/>
            <person name="Guttman M."/>
            <person name="Hubisz M.J."/>
            <person name="Jaffe D.B."/>
            <person name="Jungreis I."/>
            <person name="Kent W.J."/>
            <person name="Kostka D."/>
            <person name="Lara M."/>
            <person name="Martins A.L."/>
            <person name="Massingham T."/>
            <person name="Moltke I."/>
            <person name="Raney B.J."/>
            <person name="Rasmussen M.D."/>
            <person name="Robinson J."/>
            <person name="Stark A."/>
            <person name="Vilella A.J."/>
            <person name="Wen J."/>
            <person name="Xie X."/>
            <person name="Zody M.C."/>
            <person name="Baldwin J."/>
            <person name="Bloom T."/>
            <person name="Chin C.W."/>
            <person name="Heiman D."/>
            <person name="Nicol R."/>
            <person name="Nusbaum C."/>
            <person name="Young S."/>
            <person name="Wilkinson J."/>
            <person name="Worley K.C."/>
            <person name="Kovar C.L."/>
            <person name="Muzny D.M."/>
            <person name="Gibbs R.A."/>
            <person name="Cree A."/>
            <person name="Dihn H.H."/>
            <person name="Fowler G."/>
            <person name="Jhangiani S."/>
            <person name="Joshi V."/>
            <person name="Lee S."/>
            <person name="Lewis L.R."/>
            <person name="Nazareth L.V."/>
            <person name="Okwuonu G."/>
            <person name="Santibanez J."/>
            <person name="Warren W.C."/>
            <person name="Mardis E.R."/>
            <person name="Weinstock G.M."/>
            <person name="Wilson R.K."/>
            <person name="Delehaunty K."/>
            <person name="Dooling D."/>
            <person name="Fronik C."/>
            <person name="Fulton L."/>
            <person name="Fulton B."/>
            <person name="Graves T."/>
            <person name="Minx P."/>
            <person name="Sodergren E."/>
            <person name="Birney E."/>
            <person name="Margulies E.H."/>
            <person name="Herrero J."/>
            <person name="Green E.D."/>
            <person name="Haussler D."/>
            <person name="Siepel A."/>
            <person name="Goldman N."/>
            <person name="Pollard K.S."/>
            <person name="Pedersen J.S."/>
            <person name="Lander E.S."/>
            <person name="Kellis M."/>
        </authorList>
    </citation>
    <scope>NUCLEOTIDE SEQUENCE [LARGE SCALE GENOMIC DNA]</scope>
    <source>
        <strain evidence="1 2">Thorbecke inbred</strain>
    </source>
</reference>